<dbReference type="KEGG" id="dni:HX89_13700"/>
<proteinExistence type="predicted"/>
<keyword evidence="2" id="KW-1185">Reference proteome</keyword>
<gene>
    <name evidence="1" type="ORF">HX89_13700</name>
</gene>
<dbReference type="EMBL" id="CP008889">
    <property type="protein sequence ID" value="AIF41796.1"/>
    <property type="molecule type" value="Genomic_DNA"/>
</dbReference>
<reference evidence="1 2" key="1">
    <citation type="submission" date="2014-07" db="EMBL/GenBank/DDBJ databases">
        <title>Genome Sequencing of Dermacoccus nishinomiyaensis.</title>
        <authorList>
            <person name="Hong K.W."/>
            <person name="Chan K.G."/>
        </authorList>
    </citation>
    <scope>NUCLEOTIDE SEQUENCE [LARGE SCALE GENOMIC DNA]</scope>
    <source>
        <strain evidence="1 2">M25</strain>
    </source>
</reference>
<dbReference type="AlphaFoldDB" id="A0A075JI33"/>
<organism evidence="1 2">
    <name type="scientific">Dermacoccus nishinomiyaensis</name>
    <dbReference type="NCBI Taxonomy" id="1274"/>
    <lineage>
        <taxon>Bacteria</taxon>
        <taxon>Bacillati</taxon>
        <taxon>Actinomycetota</taxon>
        <taxon>Actinomycetes</taxon>
        <taxon>Micrococcales</taxon>
        <taxon>Dermacoccaceae</taxon>
        <taxon>Dermacoccus</taxon>
    </lineage>
</organism>
<dbReference type="HOGENOM" id="CLU_2537040_0_0_11"/>
<evidence type="ECO:0000313" key="1">
    <source>
        <dbReference type="EMBL" id="AIF41796.1"/>
    </source>
</evidence>
<accession>A0A075JI33</accession>
<dbReference type="Proteomes" id="UP000027986">
    <property type="component" value="Chromosome"/>
</dbReference>
<name>A0A075JI33_9MICO</name>
<protein>
    <submittedName>
        <fullName evidence="1">Uncharacterized protein</fullName>
    </submittedName>
</protein>
<sequence>MTVEGCRLSREAFVGSSAEAAGPIAPLPRSRAERWTVHEAGRLARVRPVTLRLCSAAMGLRSPFCLIRPPSREDAYLLPDDRG</sequence>
<evidence type="ECO:0000313" key="2">
    <source>
        <dbReference type="Proteomes" id="UP000027986"/>
    </source>
</evidence>